<accession>A0A9W8LZ97</accession>
<evidence type="ECO:0000313" key="5">
    <source>
        <dbReference type="Proteomes" id="UP001139887"/>
    </source>
</evidence>
<keyword evidence="5" id="KW-1185">Reference proteome</keyword>
<evidence type="ECO:0008006" key="6">
    <source>
        <dbReference type="Google" id="ProtNLM"/>
    </source>
</evidence>
<evidence type="ECO:0000256" key="3">
    <source>
        <dbReference type="ARBA" id="ARBA00022833"/>
    </source>
</evidence>
<dbReference type="GO" id="GO:0008270">
    <property type="term" value="F:zinc ion binding"/>
    <property type="evidence" value="ECO:0007669"/>
    <property type="project" value="TreeGrafter"/>
</dbReference>
<dbReference type="InterPro" id="IPR008584">
    <property type="entry name" value="CXXC_Zn-binding_euk"/>
</dbReference>
<comment type="caution">
    <text evidence="4">The sequence shown here is derived from an EMBL/GenBank/DDBJ whole genome shotgun (WGS) entry which is preliminary data.</text>
</comment>
<evidence type="ECO:0000313" key="4">
    <source>
        <dbReference type="EMBL" id="KAJ2849419.1"/>
    </source>
</evidence>
<sequence length="165" mass="18508">MAIYDLQVKAELENVTDLVPRETKEPKAAYTWFIKFQCGSCHETGDNYVSLNRNEFYDISGSRGEANLVMKCKFCKRESTAIILSDPVPYSESGQFATVMQLECRGLEPVGFTPRGEWRAQGAESGTPFAVDLEDGDWGDYDEKSEEAVGISDLEVRFVLGRVKK</sequence>
<evidence type="ECO:0000256" key="2">
    <source>
        <dbReference type="ARBA" id="ARBA00022723"/>
    </source>
</evidence>
<dbReference type="SUPFAM" id="SSF141678">
    <property type="entry name" value="MAL13P1.257-like"/>
    <property type="match status" value="1"/>
</dbReference>
<gene>
    <name evidence="4" type="ORF">IWW36_002636</name>
</gene>
<evidence type="ECO:0000256" key="1">
    <source>
        <dbReference type="ARBA" id="ARBA00007818"/>
    </source>
</evidence>
<dbReference type="PANTHER" id="PTHR12857:SF0">
    <property type="entry name" value="CXXC MOTIF CONTAINING ZINC BINDING PROTEIN"/>
    <property type="match status" value="1"/>
</dbReference>
<keyword evidence="3" id="KW-0862">Zinc</keyword>
<proteinExistence type="inferred from homology"/>
<keyword evidence="2" id="KW-0479">Metal-binding</keyword>
<organism evidence="4 5">
    <name type="scientific">Coemansia brasiliensis</name>
    <dbReference type="NCBI Taxonomy" id="2650707"/>
    <lineage>
        <taxon>Eukaryota</taxon>
        <taxon>Fungi</taxon>
        <taxon>Fungi incertae sedis</taxon>
        <taxon>Zoopagomycota</taxon>
        <taxon>Kickxellomycotina</taxon>
        <taxon>Kickxellomycetes</taxon>
        <taxon>Kickxellales</taxon>
        <taxon>Kickxellaceae</taxon>
        <taxon>Coemansia</taxon>
    </lineage>
</organism>
<dbReference type="Proteomes" id="UP001139887">
    <property type="component" value="Unassembled WGS sequence"/>
</dbReference>
<dbReference type="Pfam" id="PF05907">
    <property type="entry name" value="CXXC_Zn-b_euk"/>
    <property type="match status" value="1"/>
</dbReference>
<dbReference type="EMBL" id="JANBUW010000079">
    <property type="protein sequence ID" value="KAJ2849419.1"/>
    <property type="molecule type" value="Genomic_DNA"/>
</dbReference>
<dbReference type="OrthoDB" id="10248838at2759"/>
<protein>
    <recommendedName>
        <fullName evidence="6">DUF866-domain-containing protein</fullName>
    </recommendedName>
</protein>
<name>A0A9W8LZ97_9FUNG</name>
<dbReference type="AlphaFoldDB" id="A0A9W8LZ97"/>
<dbReference type="PANTHER" id="PTHR12857">
    <property type="entry name" value="CXXC MOTIF CONTAINING ZINC BINDING PROTEIN"/>
    <property type="match status" value="1"/>
</dbReference>
<comment type="similarity">
    <text evidence="1">Belongs to the UPF0587 family.</text>
</comment>
<reference evidence="4" key="1">
    <citation type="submission" date="2022-07" db="EMBL/GenBank/DDBJ databases">
        <title>Phylogenomic reconstructions and comparative analyses of Kickxellomycotina fungi.</title>
        <authorList>
            <person name="Reynolds N.K."/>
            <person name="Stajich J.E."/>
            <person name="Barry K."/>
            <person name="Grigoriev I.V."/>
            <person name="Crous P."/>
            <person name="Smith M.E."/>
        </authorList>
    </citation>
    <scope>NUCLEOTIDE SEQUENCE</scope>
    <source>
        <strain evidence="4">NRRL 1566</strain>
    </source>
</reference>